<dbReference type="InterPro" id="IPR000524">
    <property type="entry name" value="Tscrpt_reg_HTH_GntR"/>
</dbReference>
<dbReference type="SUPFAM" id="SSF46785">
    <property type="entry name" value="Winged helix' DNA-binding domain"/>
    <property type="match status" value="1"/>
</dbReference>
<dbReference type="EMBL" id="BAABRP010000004">
    <property type="protein sequence ID" value="GAA5512945.1"/>
    <property type="molecule type" value="Genomic_DNA"/>
</dbReference>
<dbReference type="InterPro" id="IPR004839">
    <property type="entry name" value="Aminotransferase_I/II_large"/>
</dbReference>
<dbReference type="InterPro" id="IPR036390">
    <property type="entry name" value="WH_DNA-bd_sf"/>
</dbReference>
<accession>A0ABP9W8Z1</accession>
<keyword evidence="3" id="KW-0805">Transcription regulation</keyword>
<dbReference type="InterPro" id="IPR015422">
    <property type="entry name" value="PyrdxlP-dep_Trfase_small"/>
</dbReference>
<evidence type="ECO:0000313" key="7">
    <source>
        <dbReference type="EMBL" id="GAA5512945.1"/>
    </source>
</evidence>
<dbReference type="InterPro" id="IPR015421">
    <property type="entry name" value="PyrdxlP-dep_Trfase_major"/>
</dbReference>
<comment type="similarity">
    <text evidence="1">In the C-terminal section; belongs to the class-I pyridoxal-phosphate-dependent aminotransferase family.</text>
</comment>
<dbReference type="InterPro" id="IPR015424">
    <property type="entry name" value="PyrdxlP-dep_Trfase"/>
</dbReference>
<dbReference type="Gene3D" id="1.10.10.10">
    <property type="entry name" value="Winged helix-like DNA-binding domain superfamily/Winged helix DNA-binding domain"/>
    <property type="match status" value="1"/>
</dbReference>
<feature type="domain" description="HTH gntR-type" evidence="6">
    <location>
        <begin position="17"/>
        <end position="84"/>
    </location>
</feature>
<gene>
    <name evidence="7" type="primary">norG</name>
    <name evidence="7" type="ORF">Dcar01_01669</name>
</gene>
<keyword evidence="2" id="KW-0663">Pyridoxal phosphate</keyword>
<dbReference type="Pfam" id="PF00392">
    <property type="entry name" value="GntR"/>
    <property type="match status" value="1"/>
</dbReference>
<sequence>MFFTFYDNGMSIESGSASSRQRLLLALKALLQHELQPGEQLPSVRELTRRYRTSPVTVSGVLAQLARDGLIVTRPGHGTFVAEAIPAPLGRDLGWQTVTLSGRSALPGHVQDLFRPPLPDTLPLGSGYPDETLQPLDLLGKALKEAAKRPGVWSRLPPEGLEALRVWLARELGGEYRASDVLIVPGGQAGLSTVLRALLPPGAPLLVESPTYYGVLAAAHAVGVQPIPVPADAQGIRPDLLDVALRSSGAKVVYLQPRYANPTGAVLTPERRVAVLAAAERAGAFILEDDYARDLTLEGEPLPPLALAGEGRVVYLRSLTKAAAPGLRIAALIARGPVLTRLRNARAVEDYFLAGPMQEVALGVLTARGWPRHLKDLQGALRVRRDTMVRALAQHWPEARLFLVPQGGYNLWVQLPGGLGDLAFAEGAARAGVQVSAGSGFFPEESDEAFVRLSYAAASSGVIEEAVCRLKPLVQGVNS</sequence>
<evidence type="ECO:0000256" key="5">
    <source>
        <dbReference type="ARBA" id="ARBA00023163"/>
    </source>
</evidence>
<proteinExistence type="inferred from homology"/>
<dbReference type="PANTHER" id="PTHR46577:SF2">
    <property type="entry name" value="TRANSCRIPTIONAL REGULATORY PROTEIN"/>
    <property type="match status" value="1"/>
</dbReference>
<dbReference type="Gene3D" id="3.40.640.10">
    <property type="entry name" value="Type I PLP-dependent aspartate aminotransferase-like (Major domain)"/>
    <property type="match status" value="1"/>
</dbReference>
<reference evidence="7 8" key="1">
    <citation type="submission" date="2024-02" db="EMBL/GenBank/DDBJ databases">
        <title>Deinococcus carri NBRC 110142.</title>
        <authorList>
            <person name="Ichikawa N."/>
            <person name="Katano-Makiyama Y."/>
            <person name="Hidaka K."/>
        </authorList>
    </citation>
    <scope>NUCLEOTIDE SEQUENCE [LARGE SCALE GENOMIC DNA]</scope>
    <source>
        <strain evidence="7 8">NBRC 110142</strain>
    </source>
</reference>
<dbReference type="CDD" id="cd07377">
    <property type="entry name" value="WHTH_GntR"/>
    <property type="match status" value="1"/>
</dbReference>
<evidence type="ECO:0000256" key="3">
    <source>
        <dbReference type="ARBA" id="ARBA00023015"/>
    </source>
</evidence>
<evidence type="ECO:0000256" key="2">
    <source>
        <dbReference type="ARBA" id="ARBA00022898"/>
    </source>
</evidence>
<evidence type="ECO:0000256" key="4">
    <source>
        <dbReference type="ARBA" id="ARBA00023125"/>
    </source>
</evidence>
<dbReference type="Proteomes" id="UP001401887">
    <property type="component" value="Unassembled WGS sequence"/>
</dbReference>
<evidence type="ECO:0000313" key="8">
    <source>
        <dbReference type="Proteomes" id="UP001401887"/>
    </source>
</evidence>
<keyword evidence="5" id="KW-0804">Transcription</keyword>
<dbReference type="SMART" id="SM00345">
    <property type="entry name" value="HTH_GNTR"/>
    <property type="match status" value="1"/>
</dbReference>
<dbReference type="InterPro" id="IPR036388">
    <property type="entry name" value="WH-like_DNA-bd_sf"/>
</dbReference>
<name>A0ABP9W8Z1_9DEIO</name>
<dbReference type="Gene3D" id="3.90.1150.10">
    <property type="entry name" value="Aspartate Aminotransferase, domain 1"/>
    <property type="match status" value="1"/>
</dbReference>
<comment type="caution">
    <text evidence="7">The sequence shown here is derived from an EMBL/GenBank/DDBJ whole genome shotgun (WGS) entry which is preliminary data.</text>
</comment>
<dbReference type="InterPro" id="IPR051446">
    <property type="entry name" value="HTH_trans_reg/aminotransferase"/>
</dbReference>
<dbReference type="Pfam" id="PF00155">
    <property type="entry name" value="Aminotran_1_2"/>
    <property type="match status" value="1"/>
</dbReference>
<evidence type="ECO:0000256" key="1">
    <source>
        <dbReference type="ARBA" id="ARBA00005384"/>
    </source>
</evidence>
<evidence type="ECO:0000259" key="6">
    <source>
        <dbReference type="PROSITE" id="PS50949"/>
    </source>
</evidence>
<dbReference type="PANTHER" id="PTHR46577">
    <property type="entry name" value="HTH-TYPE TRANSCRIPTIONAL REGULATORY PROTEIN GABR"/>
    <property type="match status" value="1"/>
</dbReference>
<dbReference type="SUPFAM" id="SSF53383">
    <property type="entry name" value="PLP-dependent transferases"/>
    <property type="match status" value="1"/>
</dbReference>
<organism evidence="7 8">
    <name type="scientific">Deinococcus carri</name>
    <dbReference type="NCBI Taxonomy" id="1211323"/>
    <lineage>
        <taxon>Bacteria</taxon>
        <taxon>Thermotogati</taxon>
        <taxon>Deinococcota</taxon>
        <taxon>Deinococci</taxon>
        <taxon>Deinococcales</taxon>
        <taxon>Deinococcaceae</taxon>
        <taxon>Deinococcus</taxon>
    </lineage>
</organism>
<dbReference type="PROSITE" id="PS50949">
    <property type="entry name" value="HTH_GNTR"/>
    <property type="match status" value="1"/>
</dbReference>
<dbReference type="CDD" id="cd00609">
    <property type="entry name" value="AAT_like"/>
    <property type="match status" value="1"/>
</dbReference>
<protein>
    <submittedName>
        <fullName evidence="7">HTH-type transcriptional regulator NorG</fullName>
    </submittedName>
</protein>
<keyword evidence="4" id="KW-0238">DNA-binding</keyword>
<keyword evidence="8" id="KW-1185">Reference proteome</keyword>